<proteinExistence type="predicted"/>
<name>A0AAD9VC75_ACRCE</name>
<evidence type="ECO:0000313" key="1">
    <source>
        <dbReference type="EMBL" id="KAK2568595.1"/>
    </source>
</evidence>
<reference evidence="1" key="2">
    <citation type="journal article" date="2023" name="Science">
        <title>Genomic signatures of disease resistance in endangered staghorn corals.</title>
        <authorList>
            <person name="Vollmer S.V."/>
            <person name="Selwyn J.D."/>
            <person name="Despard B.A."/>
            <person name="Roesel C.L."/>
        </authorList>
    </citation>
    <scope>NUCLEOTIDE SEQUENCE</scope>
    <source>
        <strain evidence="1">K2</strain>
    </source>
</reference>
<dbReference type="AlphaFoldDB" id="A0AAD9VC75"/>
<accession>A0AAD9VC75</accession>
<gene>
    <name evidence="1" type="ORF">P5673_006533</name>
</gene>
<dbReference type="EMBL" id="JARQWQ010000011">
    <property type="protein sequence ID" value="KAK2568595.1"/>
    <property type="molecule type" value="Genomic_DNA"/>
</dbReference>
<evidence type="ECO:0000313" key="2">
    <source>
        <dbReference type="Proteomes" id="UP001249851"/>
    </source>
</evidence>
<keyword evidence="2" id="KW-1185">Reference proteome</keyword>
<organism evidence="1 2">
    <name type="scientific">Acropora cervicornis</name>
    <name type="common">Staghorn coral</name>
    <dbReference type="NCBI Taxonomy" id="6130"/>
    <lineage>
        <taxon>Eukaryota</taxon>
        <taxon>Metazoa</taxon>
        <taxon>Cnidaria</taxon>
        <taxon>Anthozoa</taxon>
        <taxon>Hexacorallia</taxon>
        <taxon>Scleractinia</taxon>
        <taxon>Astrocoeniina</taxon>
        <taxon>Acroporidae</taxon>
        <taxon>Acropora</taxon>
    </lineage>
</organism>
<comment type="caution">
    <text evidence="1">The sequence shown here is derived from an EMBL/GenBank/DDBJ whole genome shotgun (WGS) entry which is preliminary data.</text>
</comment>
<dbReference type="Proteomes" id="UP001249851">
    <property type="component" value="Unassembled WGS sequence"/>
</dbReference>
<sequence length="129" mass="14520">MANLESILECISKAVSRNQNDFKPSTCPDEGFKHIKHDKSLHSVTSTYPNSISVGLISRISFLLSEVKRRRLNVKAIPRGKFIAIECLDAVGKRRKECEVQTYLRLVSIAVSNQQLRRTRDCSTAIASE</sequence>
<protein>
    <submittedName>
        <fullName evidence="1">Uncharacterized protein</fullName>
    </submittedName>
</protein>
<reference evidence="1" key="1">
    <citation type="journal article" date="2023" name="G3 (Bethesda)">
        <title>Whole genome assembly and annotation of the endangered Caribbean coral Acropora cervicornis.</title>
        <authorList>
            <person name="Selwyn J.D."/>
            <person name="Vollmer S.V."/>
        </authorList>
    </citation>
    <scope>NUCLEOTIDE SEQUENCE</scope>
    <source>
        <strain evidence="1">K2</strain>
    </source>
</reference>